<evidence type="ECO:0000259" key="5">
    <source>
        <dbReference type="PROSITE" id="PS50932"/>
    </source>
</evidence>
<dbReference type="InterPro" id="IPR001387">
    <property type="entry name" value="Cro/C1-type_HTH"/>
</dbReference>
<protein>
    <submittedName>
        <fullName evidence="7">Ribose operon repressor</fullName>
    </submittedName>
</protein>
<dbReference type="InterPro" id="IPR010982">
    <property type="entry name" value="Lambda_DNA-bd_dom_sf"/>
</dbReference>
<feature type="domain" description="HTH lacI-type" evidence="5">
    <location>
        <begin position="3"/>
        <end position="57"/>
    </location>
</feature>
<dbReference type="Pfam" id="PF00356">
    <property type="entry name" value="LacI"/>
    <property type="match status" value="1"/>
</dbReference>
<dbReference type="PROSITE" id="PS50943">
    <property type="entry name" value="HTH_CROC1"/>
    <property type="match status" value="1"/>
</dbReference>
<dbReference type="GO" id="GO:0000976">
    <property type="term" value="F:transcription cis-regulatory region binding"/>
    <property type="evidence" value="ECO:0007669"/>
    <property type="project" value="TreeGrafter"/>
</dbReference>
<evidence type="ECO:0000256" key="1">
    <source>
        <dbReference type="ARBA" id="ARBA00022491"/>
    </source>
</evidence>
<sequence length="314" mass="34319">MVVKLQDVAQKAGVSVTTVSRVINNYGSLSQKTIDKVHQAMHDLKYQPNALARAMQGKPSKFIGLIFPSLTNPFFAELANEVEIQLFAKGFKTIIASSTDNEQIENEYLKMLVSNQVDGIISSSHNNQTAGYQNTSVSVVSFDRNLGTNIPIVSSDNYQGGRLTAEYMIQNHAQKVCVSVDEDTSLSPTILRIQGVIDTLSKADVEYVPIDFNKNQMTDVLPGDFDGIIASNDVAALRFAAFIRKSGKRPFKDVLITGYDGSQLIRNVAPELPTVIQPVSKIATALIDNLVDITHSNPDHAENAILPVTFYSPS</sequence>
<name>A0A0R1KUM7_9LACO</name>
<gene>
    <name evidence="7" type="ORF">FD17_GL001456</name>
</gene>
<dbReference type="InterPro" id="IPR028082">
    <property type="entry name" value="Peripla_BP_I"/>
</dbReference>
<dbReference type="SUPFAM" id="SSF53822">
    <property type="entry name" value="Periplasmic binding protein-like I"/>
    <property type="match status" value="1"/>
</dbReference>
<dbReference type="Proteomes" id="UP000051581">
    <property type="component" value="Unassembled WGS sequence"/>
</dbReference>
<dbReference type="PRINTS" id="PR00036">
    <property type="entry name" value="HTHLACI"/>
</dbReference>
<dbReference type="Gene3D" id="1.10.260.40">
    <property type="entry name" value="lambda repressor-like DNA-binding domains"/>
    <property type="match status" value="1"/>
</dbReference>
<dbReference type="GO" id="GO:0003700">
    <property type="term" value="F:DNA-binding transcription factor activity"/>
    <property type="evidence" value="ECO:0007669"/>
    <property type="project" value="TreeGrafter"/>
</dbReference>
<evidence type="ECO:0000256" key="2">
    <source>
        <dbReference type="ARBA" id="ARBA00023015"/>
    </source>
</evidence>
<comment type="caution">
    <text evidence="7">The sequence shown here is derived from an EMBL/GenBank/DDBJ whole genome shotgun (WGS) entry which is preliminary data.</text>
</comment>
<organism evidence="7 8">
    <name type="scientific">Lentilactobacillus sunkii DSM 19904</name>
    <dbReference type="NCBI Taxonomy" id="1423808"/>
    <lineage>
        <taxon>Bacteria</taxon>
        <taxon>Bacillati</taxon>
        <taxon>Bacillota</taxon>
        <taxon>Bacilli</taxon>
        <taxon>Lactobacillales</taxon>
        <taxon>Lactobacillaceae</taxon>
        <taxon>Lentilactobacillus</taxon>
    </lineage>
</organism>
<dbReference type="SMART" id="SM00354">
    <property type="entry name" value="HTH_LACI"/>
    <property type="match status" value="1"/>
</dbReference>
<keyword evidence="1" id="KW-0678">Repressor</keyword>
<dbReference type="InterPro" id="IPR025997">
    <property type="entry name" value="SBP_2_dom"/>
</dbReference>
<proteinExistence type="predicted"/>
<dbReference type="PANTHER" id="PTHR30146">
    <property type="entry name" value="LACI-RELATED TRANSCRIPTIONAL REPRESSOR"/>
    <property type="match status" value="1"/>
</dbReference>
<dbReference type="OrthoDB" id="9796186at2"/>
<feature type="domain" description="HTH cro/C1-type" evidence="6">
    <location>
        <begin position="5"/>
        <end position="47"/>
    </location>
</feature>
<dbReference type="SUPFAM" id="SSF47413">
    <property type="entry name" value="lambda repressor-like DNA-binding domains"/>
    <property type="match status" value="1"/>
</dbReference>
<dbReference type="PANTHER" id="PTHR30146:SF95">
    <property type="entry name" value="RIBOSE OPERON REPRESSOR"/>
    <property type="match status" value="1"/>
</dbReference>
<keyword evidence="4" id="KW-0804">Transcription</keyword>
<dbReference type="PROSITE" id="PS00356">
    <property type="entry name" value="HTH_LACI_1"/>
    <property type="match status" value="1"/>
</dbReference>
<dbReference type="Pfam" id="PF13407">
    <property type="entry name" value="Peripla_BP_4"/>
    <property type="match status" value="1"/>
</dbReference>
<keyword evidence="3" id="KW-0238">DNA-binding</keyword>
<dbReference type="AlphaFoldDB" id="A0A0R1KUM7"/>
<dbReference type="CDD" id="cd01392">
    <property type="entry name" value="HTH_LacI"/>
    <property type="match status" value="1"/>
</dbReference>
<evidence type="ECO:0000313" key="8">
    <source>
        <dbReference type="Proteomes" id="UP000051581"/>
    </source>
</evidence>
<evidence type="ECO:0000313" key="7">
    <source>
        <dbReference type="EMBL" id="KRK87061.1"/>
    </source>
</evidence>
<evidence type="ECO:0000256" key="4">
    <source>
        <dbReference type="ARBA" id="ARBA00023163"/>
    </source>
</evidence>
<dbReference type="RefSeq" id="WP_057826257.1">
    <property type="nucleotide sequence ID" value="NZ_AZEA01000026.1"/>
</dbReference>
<keyword evidence="2" id="KW-0805">Transcription regulation</keyword>
<dbReference type="PATRIC" id="fig|1423808.3.peg.1478"/>
<accession>A0A0R1KUM7</accession>
<evidence type="ECO:0000256" key="3">
    <source>
        <dbReference type="ARBA" id="ARBA00023125"/>
    </source>
</evidence>
<dbReference type="EMBL" id="AZEA01000026">
    <property type="protein sequence ID" value="KRK87061.1"/>
    <property type="molecule type" value="Genomic_DNA"/>
</dbReference>
<keyword evidence="8" id="KW-1185">Reference proteome</keyword>
<evidence type="ECO:0000259" key="6">
    <source>
        <dbReference type="PROSITE" id="PS50943"/>
    </source>
</evidence>
<dbReference type="CDD" id="cd06291">
    <property type="entry name" value="PBP1_Qymf-like"/>
    <property type="match status" value="1"/>
</dbReference>
<dbReference type="InterPro" id="IPR000843">
    <property type="entry name" value="HTH_LacI"/>
</dbReference>
<dbReference type="Gene3D" id="3.40.50.2300">
    <property type="match status" value="2"/>
</dbReference>
<reference evidence="7 8" key="1">
    <citation type="journal article" date="2015" name="Genome Announc.">
        <title>Expanding the biotechnology potential of lactobacilli through comparative genomics of 213 strains and associated genera.</title>
        <authorList>
            <person name="Sun Z."/>
            <person name="Harris H.M."/>
            <person name="McCann A."/>
            <person name="Guo C."/>
            <person name="Argimon S."/>
            <person name="Zhang W."/>
            <person name="Yang X."/>
            <person name="Jeffery I.B."/>
            <person name="Cooney J.C."/>
            <person name="Kagawa T.F."/>
            <person name="Liu W."/>
            <person name="Song Y."/>
            <person name="Salvetti E."/>
            <person name="Wrobel A."/>
            <person name="Rasinkangas P."/>
            <person name="Parkhill J."/>
            <person name="Rea M.C."/>
            <person name="O'Sullivan O."/>
            <person name="Ritari J."/>
            <person name="Douillard F.P."/>
            <person name="Paul Ross R."/>
            <person name="Yang R."/>
            <person name="Briner A.E."/>
            <person name="Felis G.E."/>
            <person name="de Vos W.M."/>
            <person name="Barrangou R."/>
            <person name="Klaenhammer T.R."/>
            <person name="Caufield P.W."/>
            <person name="Cui Y."/>
            <person name="Zhang H."/>
            <person name="O'Toole P.W."/>
        </authorList>
    </citation>
    <scope>NUCLEOTIDE SEQUENCE [LARGE SCALE GENOMIC DNA]</scope>
    <source>
        <strain evidence="7 8">DSM 19904</strain>
    </source>
</reference>
<dbReference type="PROSITE" id="PS50932">
    <property type="entry name" value="HTH_LACI_2"/>
    <property type="match status" value="1"/>
</dbReference>